<accession>A0A0L0TDI1</accession>
<feature type="compositionally biased region" description="Low complexity" evidence="1">
    <location>
        <begin position="149"/>
        <end position="158"/>
    </location>
</feature>
<feature type="compositionally biased region" description="Acidic residues" evidence="1">
    <location>
        <begin position="315"/>
        <end position="328"/>
    </location>
</feature>
<evidence type="ECO:0000313" key="3">
    <source>
        <dbReference type="Proteomes" id="UP000054350"/>
    </source>
</evidence>
<reference evidence="2 3" key="1">
    <citation type="submission" date="2009-11" db="EMBL/GenBank/DDBJ databases">
        <title>Annotation of Allomyces macrogynus ATCC 38327.</title>
        <authorList>
            <consortium name="The Broad Institute Genome Sequencing Platform"/>
            <person name="Russ C."/>
            <person name="Cuomo C."/>
            <person name="Burger G."/>
            <person name="Gray M.W."/>
            <person name="Holland P.W.H."/>
            <person name="King N."/>
            <person name="Lang F.B.F."/>
            <person name="Roger A.J."/>
            <person name="Ruiz-Trillo I."/>
            <person name="Young S.K."/>
            <person name="Zeng Q."/>
            <person name="Gargeya S."/>
            <person name="Fitzgerald M."/>
            <person name="Haas B."/>
            <person name="Abouelleil A."/>
            <person name="Alvarado L."/>
            <person name="Arachchi H.M."/>
            <person name="Berlin A."/>
            <person name="Chapman S.B."/>
            <person name="Gearin G."/>
            <person name="Goldberg J."/>
            <person name="Griggs A."/>
            <person name="Gujja S."/>
            <person name="Hansen M."/>
            <person name="Heiman D."/>
            <person name="Howarth C."/>
            <person name="Larimer J."/>
            <person name="Lui A."/>
            <person name="MacDonald P.J.P."/>
            <person name="McCowen C."/>
            <person name="Montmayeur A."/>
            <person name="Murphy C."/>
            <person name="Neiman D."/>
            <person name="Pearson M."/>
            <person name="Priest M."/>
            <person name="Roberts A."/>
            <person name="Saif S."/>
            <person name="Shea T."/>
            <person name="Sisk P."/>
            <person name="Stolte C."/>
            <person name="Sykes S."/>
            <person name="Wortman J."/>
            <person name="Nusbaum C."/>
            <person name="Birren B."/>
        </authorList>
    </citation>
    <scope>NUCLEOTIDE SEQUENCE [LARGE SCALE GENOMIC DNA]</scope>
    <source>
        <strain evidence="2 3">ATCC 38327</strain>
    </source>
</reference>
<protein>
    <submittedName>
        <fullName evidence="2">Uncharacterized protein</fullName>
    </submittedName>
</protein>
<evidence type="ECO:0000256" key="1">
    <source>
        <dbReference type="SAM" id="MobiDB-lite"/>
    </source>
</evidence>
<dbReference type="VEuPathDB" id="FungiDB:AMAG_17067"/>
<feature type="region of interest" description="Disordered" evidence="1">
    <location>
        <begin position="28"/>
        <end position="189"/>
    </location>
</feature>
<dbReference type="AlphaFoldDB" id="A0A0L0TDI1"/>
<feature type="compositionally biased region" description="Low complexity" evidence="1">
    <location>
        <begin position="81"/>
        <end position="90"/>
    </location>
</feature>
<dbReference type="EMBL" id="GG745383">
    <property type="protein sequence ID" value="KNE72736.1"/>
    <property type="molecule type" value="Genomic_DNA"/>
</dbReference>
<sequence>MQQAQLRVPSMQVNGEFVSRIPVYARPQSAGARMLRSDPRTPPMMARSASSRTHSSRSHEGEDEEDDRMSRISDDYGWPGATVPVPTAAPIRGRAPTAASRGGMGARAPSTRPISRADVPLQRGPDKPMGSLGTVSNRPRTVRGGGVVGSTPTRTGVSARPVPTTADARGVSRGRTPAPTTARSPPLATPAMRRPVSMAQMRPAMGVSPARGPAATAARRVTSQERLMADPVVDPAAAGAGWDGPPPFIPAGTLGLGDRAIAQQKFYNRLSSYYQRGGGGTAGHVVAGTARARGGVEQDGMGYGGEYGEEYGVGQDEEDGEEDGATTY</sequence>
<feature type="compositionally biased region" description="Low complexity" evidence="1">
    <location>
        <begin position="176"/>
        <end position="189"/>
    </location>
</feature>
<proteinExistence type="predicted"/>
<feature type="region of interest" description="Disordered" evidence="1">
    <location>
        <begin position="295"/>
        <end position="328"/>
    </location>
</feature>
<evidence type="ECO:0000313" key="2">
    <source>
        <dbReference type="EMBL" id="KNE72736.1"/>
    </source>
</evidence>
<organism evidence="2 3">
    <name type="scientific">Allomyces macrogynus (strain ATCC 38327)</name>
    <name type="common">Allomyces javanicus var. macrogynus</name>
    <dbReference type="NCBI Taxonomy" id="578462"/>
    <lineage>
        <taxon>Eukaryota</taxon>
        <taxon>Fungi</taxon>
        <taxon>Fungi incertae sedis</taxon>
        <taxon>Blastocladiomycota</taxon>
        <taxon>Blastocladiomycetes</taxon>
        <taxon>Blastocladiales</taxon>
        <taxon>Blastocladiaceae</taxon>
        <taxon>Allomyces</taxon>
    </lineage>
</organism>
<name>A0A0L0TDI1_ALLM3</name>
<dbReference type="Proteomes" id="UP000054350">
    <property type="component" value="Unassembled WGS sequence"/>
</dbReference>
<gene>
    <name evidence="2" type="ORF">AMAG_17067</name>
</gene>
<keyword evidence="3" id="KW-1185">Reference proteome</keyword>
<reference evidence="3" key="2">
    <citation type="submission" date="2009-11" db="EMBL/GenBank/DDBJ databases">
        <title>The Genome Sequence of Allomyces macrogynus strain ATCC 38327.</title>
        <authorList>
            <consortium name="The Broad Institute Genome Sequencing Platform"/>
            <person name="Russ C."/>
            <person name="Cuomo C."/>
            <person name="Shea T."/>
            <person name="Young S.K."/>
            <person name="Zeng Q."/>
            <person name="Koehrsen M."/>
            <person name="Haas B."/>
            <person name="Borodovsky M."/>
            <person name="Guigo R."/>
            <person name="Alvarado L."/>
            <person name="Berlin A."/>
            <person name="Borenstein D."/>
            <person name="Chen Z."/>
            <person name="Engels R."/>
            <person name="Freedman E."/>
            <person name="Gellesch M."/>
            <person name="Goldberg J."/>
            <person name="Griggs A."/>
            <person name="Gujja S."/>
            <person name="Heiman D."/>
            <person name="Hepburn T."/>
            <person name="Howarth C."/>
            <person name="Jen D."/>
            <person name="Larson L."/>
            <person name="Lewis B."/>
            <person name="Mehta T."/>
            <person name="Park D."/>
            <person name="Pearson M."/>
            <person name="Roberts A."/>
            <person name="Saif S."/>
            <person name="Shenoy N."/>
            <person name="Sisk P."/>
            <person name="Stolte C."/>
            <person name="Sykes S."/>
            <person name="Walk T."/>
            <person name="White J."/>
            <person name="Yandava C."/>
            <person name="Burger G."/>
            <person name="Gray M.W."/>
            <person name="Holland P.W.H."/>
            <person name="King N."/>
            <person name="Lang F.B.F."/>
            <person name="Roger A.J."/>
            <person name="Ruiz-Trillo I."/>
            <person name="Lander E."/>
            <person name="Nusbaum C."/>
        </authorList>
    </citation>
    <scope>NUCLEOTIDE SEQUENCE [LARGE SCALE GENOMIC DNA]</scope>
    <source>
        <strain evidence="3">ATCC 38327</strain>
    </source>
</reference>